<evidence type="ECO:0000313" key="1">
    <source>
        <dbReference type="EMBL" id="MCW3483818.1"/>
    </source>
</evidence>
<protein>
    <submittedName>
        <fullName evidence="1">Uncharacterized protein</fullName>
    </submittedName>
</protein>
<dbReference type="Proteomes" id="UP001207742">
    <property type="component" value="Unassembled WGS sequence"/>
</dbReference>
<reference evidence="1 2" key="1">
    <citation type="submission" date="2022-10" db="EMBL/GenBank/DDBJ databases">
        <title>Chitinophaga nivalis PC15 sp. nov., isolated from Pyeongchang county, South Korea.</title>
        <authorList>
            <person name="Trinh H.N."/>
        </authorList>
    </citation>
    <scope>NUCLEOTIDE SEQUENCE [LARGE SCALE GENOMIC DNA]</scope>
    <source>
        <strain evidence="1 2">PC14</strain>
    </source>
</reference>
<organism evidence="1 2">
    <name type="scientific">Chitinophaga nivalis</name>
    <dbReference type="NCBI Taxonomy" id="2991709"/>
    <lineage>
        <taxon>Bacteria</taxon>
        <taxon>Pseudomonadati</taxon>
        <taxon>Bacteroidota</taxon>
        <taxon>Chitinophagia</taxon>
        <taxon>Chitinophagales</taxon>
        <taxon>Chitinophagaceae</taxon>
        <taxon>Chitinophaga</taxon>
    </lineage>
</organism>
<dbReference type="RefSeq" id="WP_264729337.1">
    <property type="nucleotide sequence ID" value="NZ_JAPDNR010000001.1"/>
</dbReference>
<proteinExistence type="predicted"/>
<evidence type="ECO:0000313" key="2">
    <source>
        <dbReference type="Proteomes" id="UP001207742"/>
    </source>
</evidence>
<comment type="caution">
    <text evidence="1">The sequence shown here is derived from an EMBL/GenBank/DDBJ whole genome shotgun (WGS) entry which is preliminary data.</text>
</comment>
<keyword evidence="2" id="KW-1185">Reference proteome</keyword>
<gene>
    <name evidence="1" type="ORF">OL497_07940</name>
</gene>
<accession>A0ABT3IIM3</accession>
<sequence length="116" mass="12757">MLVDDGYTVIKPNHIDVLQPGRWERMPAAAEVPGVVYSGNTDVNGEYTVIYPVAYSQVPCIKPQVITTSGLQSWRIVDSTVTGFTIKVEQIASLLGLLPEYNPVANHPARVFITEK</sequence>
<dbReference type="EMBL" id="JAPDNS010000001">
    <property type="protein sequence ID" value="MCW3483818.1"/>
    <property type="molecule type" value="Genomic_DNA"/>
</dbReference>
<name>A0ABT3IIM3_9BACT</name>